<sequence length="187" mass="19162">MTNKFPFRSSLALAGALALAVPLAACSGSEDDAASQEVGNETLASALADGSDIDMVSDALKDTGLAQVFDGTAAYTVLAPTDEAFAVLEPQEGEDTDEEARRAIVAAVLREHVLPGALSPTDIENAITAQGGPVTIRTMGEGTIKFAMDGETLTITDEEGESASMVGDPILASNGVVIPIDTVLKQP</sequence>
<keyword evidence="4" id="KW-1185">Reference proteome</keyword>
<dbReference type="InterPro" id="IPR000782">
    <property type="entry name" value="FAS1_domain"/>
</dbReference>
<gene>
    <name evidence="3" type="ORF">GCM10010990_01490</name>
</gene>
<proteinExistence type="predicted"/>
<protein>
    <recommendedName>
        <fullName evidence="2">FAS1 domain-containing protein</fullName>
    </recommendedName>
</protein>
<dbReference type="InterPro" id="IPR036378">
    <property type="entry name" value="FAS1_dom_sf"/>
</dbReference>
<reference evidence="3" key="2">
    <citation type="submission" date="2020-09" db="EMBL/GenBank/DDBJ databases">
        <authorList>
            <person name="Sun Q."/>
            <person name="Zhou Y."/>
        </authorList>
    </citation>
    <scope>NUCLEOTIDE SEQUENCE</scope>
    <source>
        <strain evidence="3">CGMCC 1.15360</strain>
    </source>
</reference>
<dbReference type="OrthoDB" id="7507228at2"/>
<dbReference type="PANTHER" id="PTHR10900:SF77">
    <property type="entry name" value="FI19380P1"/>
    <property type="match status" value="1"/>
</dbReference>
<dbReference type="Pfam" id="PF02469">
    <property type="entry name" value="Fasciclin"/>
    <property type="match status" value="1"/>
</dbReference>
<reference evidence="3" key="1">
    <citation type="journal article" date="2014" name="Int. J. Syst. Evol. Microbiol.">
        <title>Complete genome sequence of Corynebacterium casei LMG S-19264T (=DSM 44701T), isolated from a smear-ripened cheese.</title>
        <authorList>
            <consortium name="US DOE Joint Genome Institute (JGI-PGF)"/>
            <person name="Walter F."/>
            <person name="Albersmeier A."/>
            <person name="Kalinowski J."/>
            <person name="Ruckert C."/>
        </authorList>
    </citation>
    <scope>NUCLEOTIDE SEQUENCE</scope>
    <source>
        <strain evidence="3">CGMCC 1.15360</strain>
    </source>
</reference>
<evidence type="ECO:0000313" key="4">
    <source>
        <dbReference type="Proteomes" id="UP000612349"/>
    </source>
</evidence>
<accession>A0A916YQ76</accession>
<feature type="chain" id="PRO_5038138313" description="FAS1 domain-containing protein" evidence="1">
    <location>
        <begin position="25"/>
        <end position="187"/>
    </location>
</feature>
<dbReference type="SMART" id="SM00554">
    <property type="entry name" value="FAS1"/>
    <property type="match status" value="1"/>
</dbReference>
<evidence type="ECO:0000256" key="1">
    <source>
        <dbReference type="SAM" id="SignalP"/>
    </source>
</evidence>
<feature type="signal peptide" evidence="1">
    <location>
        <begin position="1"/>
        <end position="24"/>
    </location>
</feature>
<dbReference type="Proteomes" id="UP000612349">
    <property type="component" value="Unassembled WGS sequence"/>
</dbReference>
<feature type="domain" description="FAS1" evidence="2">
    <location>
        <begin position="40"/>
        <end position="184"/>
    </location>
</feature>
<dbReference type="AlphaFoldDB" id="A0A916YQ76"/>
<keyword evidence="1" id="KW-0732">Signal</keyword>
<dbReference type="PROSITE" id="PS50213">
    <property type="entry name" value="FAS1"/>
    <property type="match status" value="1"/>
</dbReference>
<organism evidence="3 4">
    <name type="scientific">Croceicoccus mobilis</name>
    <dbReference type="NCBI Taxonomy" id="1703339"/>
    <lineage>
        <taxon>Bacteria</taxon>
        <taxon>Pseudomonadati</taxon>
        <taxon>Pseudomonadota</taxon>
        <taxon>Alphaproteobacteria</taxon>
        <taxon>Sphingomonadales</taxon>
        <taxon>Erythrobacteraceae</taxon>
        <taxon>Croceicoccus</taxon>
    </lineage>
</organism>
<comment type="caution">
    <text evidence="3">The sequence shown here is derived from an EMBL/GenBank/DDBJ whole genome shotgun (WGS) entry which is preliminary data.</text>
</comment>
<name>A0A916YQ76_9SPHN</name>
<dbReference type="EMBL" id="BMIP01000001">
    <property type="protein sequence ID" value="GGD55993.1"/>
    <property type="molecule type" value="Genomic_DNA"/>
</dbReference>
<evidence type="ECO:0000313" key="3">
    <source>
        <dbReference type="EMBL" id="GGD55993.1"/>
    </source>
</evidence>
<dbReference type="InterPro" id="IPR050904">
    <property type="entry name" value="Adhesion/Biosynth-related"/>
</dbReference>
<evidence type="ECO:0000259" key="2">
    <source>
        <dbReference type="PROSITE" id="PS50213"/>
    </source>
</evidence>
<dbReference type="RefSeq" id="WP_066772399.1">
    <property type="nucleotide sequence ID" value="NZ_BMIP01000001.1"/>
</dbReference>
<dbReference type="Gene3D" id="2.30.180.10">
    <property type="entry name" value="FAS1 domain"/>
    <property type="match status" value="1"/>
</dbReference>
<dbReference type="SUPFAM" id="SSF82153">
    <property type="entry name" value="FAS1 domain"/>
    <property type="match status" value="1"/>
</dbReference>
<dbReference type="PANTHER" id="PTHR10900">
    <property type="entry name" value="PERIOSTIN-RELATED"/>
    <property type="match status" value="1"/>
</dbReference>